<keyword evidence="1" id="KW-0614">Plasmid</keyword>
<sequence>MLKWRYIWKGSAILSASLLGEITPEILKTKKAVNFKMLPRDNVKLIKPSKAKQVGIKKDVSEGI</sequence>
<dbReference type="Proteomes" id="UP000264605">
    <property type="component" value="Plasmid unnamed2"/>
</dbReference>
<organism evidence="1 2">
    <name type="scientific">Pseudoalteromonas lipolytica</name>
    <dbReference type="NCBI Taxonomy" id="570156"/>
    <lineage>
        <taxon>Bacteria</taxon>
        <taxon>Pseudomonadati</taxon>
        <taxon>Pseudomonadota</taxon>
        <taxon>Gammaproteobacteria</taxon>
        <taxon>Alteromonadales</taxon>
        <taxon>Pseudoalteromonadaceae</taxon>
        <taxon>Pseudoalteromonas</taxon>
    </lineage>
</organism>
<protein>
    <submittedName>
        <fullName evidence="1">Uncharacterized protein</fullName>
    </submittedName>
</protein>
<accession>A0AAD0S5U2</accession>
<proteinExistence type="predicted"/>
<geneLocation type="plasmid" evidence="1 2">
    <name>unnamed2</name>
</geneLocation>
<dbReference type="EMBL" id="CP032092">
    <property type="protein sequence ID" value="AXV67679.1"/>
    <property type="molecule type" value="Genomic_DNA"/>
</dbReference>
<name>A0AAD0S5U2_9GAMM</name>
<dbReference type="AlphaFoldDB" id="A0AAD0S5U2"/>
<reference evidence="1 2" key="1">
    <citation type="submission" date="2018-08" db="EMBL/GenBank/DDBJ databases">
        <title>Draft genome sequence of Pseudoalteromonas donghaensis HJ51.</title>
        <authorList>
            <person name="Oh J."/>
            <person name="Roh D."/>
        </authorList>
    </citation>
    <scope>NUCLEOTIDE SEQUENCE [LARGE SCALE GENOMIC DNA]</scope>
    <source>
        <strain evidence="1 2">HJ51</strain>
        <plasmid evidence="1 2">unnamed2</plasmid>
    </source>
</reference>
<dbReference type="KEGG" id="pdj:D0907_20320"/>
<evidence type="ECO:0000313" key="1">
    <source>
        <dbReference type="EMBL" id="AXV67679.1"/>
    </source>
</evidence>
<gene>
    <name evidence="1" type="ORF">D0907_20320</name>
</gene>
<evidence type="ECO:0000313" key="2">
    <source>
        <dbReference type="Proteomes" id="UP000264605"/>
    </source>
</evidence>